<dbReference type="Proteomes" id="UP000002051">
    <property type="component" value="Chromosome 6"/>
</dbReference>
<evidence type="ECO:0000256" key="5">
    <source>
        <dbReference type="ARBA" id="ARBA00049360"/>
    </source>
</evidence>
<keyword evidence="6" id="KW-0067">ATP-binding</keyword>
<comment type="similarity">
    <text evidence="2">Belongs to the AAA ATPase family. BCS1 subfamily.</text>
</comment>
<dbReference type="Pfam" id="PF14363">
    <property type="entry name" value="AAA_assoc"/>
    <property type="match status" value="1"/>
</dbReference>
<comment type="catalytic activity">
    <reaction evidence="5">
        <text>ATP + H2O = ADP + phosphate + H(+)</text>
        <dbReference type="Rhea" id="RHEA:13065"/>
        <dbReference type="ChEBI" id="CHEBI:15377"/>
        <dbReference type="ChEBI" id="CHEBI:15378"/>
        <dbReference type="ChEBI" id="CHEBI:30616"/>
        <dbReference type="ChEBI" id="CHEBI:43474"/>
        <dbReference type="ChEBI" id="CHEBI:456216"/>
    </reaction>
</comment>
<evidence type="ECO:0000256" key="3">
    <source>
        <dbReference type="ARBA" id="ARBA00022801"/>
    </source>
</evidence>
<keyword evidence="12" id="KW-1185">Reference proteome</keyword>
<organism evidence="10 12">
    <name type="scientific">Medicago truncatula</name>
    <name type="common">Barrel medic</name>
    <name type="synonym">Medicago tribuloides</name>
    <dbReference type="NCBI Taxonomy" id="3880"/>
    <lineage>
        <taxon>Eukaryota</taxon>
        <taxon>Viridiplantae</taxon>
        <taxon>Streptophyta</taxon>
        <taxon>Embryophyta</taxon>
        <taxon>Tracheophyta</taxon>
        <taxon>Spermatophyta</taxon>
        <taxon>Magnoliopsida</taxon>
        <taxon>eudicotyledons</taxon>
        <taxon>Gunneridae</taxon>
        <taxon>Pentapetalae</taxon>
        <taxon>rosids</taxon>
        <taxon>fabids</taxon>
        <taxon>Fabales</taxon>
        <taxon>Fabaceae</taxon>
        <taxon>Papilionoideae</taxon>
        <taxon>50 kb inversion clade</taxon>
        <taxon>NPAAA clade</taxon>
        <taxon>Hologalegina</taxon>
        <taxon>IRL clade</taxon>
        <taxon>Trifolieae</taxon>
        <taxon>Medicago</taxon>
    </lineage>
</organism>
<evidence type="ECO:0000256" key="2">
    <source>
        <dbReference type="ARBA" id="ARBA00007448"/>
    </source>
</evidence>
<dbReference type="GO" id="GO:0006950">
    <property type="term" value="P:response to stress"/>
    <property type="evidence" value="ECO:0007669"/>
    <property type="project" value="UniProtKB-ARBA"/>
</dbReference>
<dbReference type="eggNOG" id="KOG0743">
    <property type="taxonomic scope" value="Eukaryota"/>
</dbReference>
<evidence type="ECO:0000256" key="4">
    <source>
        <dbReference type="ARBA" id="ARBA00022842"/>
    </source>
</evidence>
<dbReference type="InterPro" id="IPR003959">
    <property type="entry name" value="ATPase_AAA_core"/>
</dbReference>
<dbReference type="EnsemblPlants" id="AES74654">
    <property type="protein sequence ID" value="AES74654"/>
    <property type="gene ID" value="MTR_6g009510"/>
</dbReference>
<dbReference type="SMART" id="SM00382">
    <property type="entry name" value="AAA"/>
    <property type="match status" value="1"/>
</dbReference>
<dbReference type="OMA" id="FAYAMFR"/>
<dbReference type="GO" id="GO:0016887">
    <property type="term" value="F:ATP hydrolysis activity"/>
    <property type="evidence" value="ECO:0007669"/>
    <property type="project" value="InterPro"/>
</dbReference>
<dbReference type="InterPro" id="IPR003593">
    <property type="entry name" value="AAA+_ATPase"/>
</dbReference>
<comment type="cofactor">
    <cofactor evidence="1">
        <name>Mg(2+)</name>
        <dbReference type="ChEBI" id="CHEBI:18420"/>
    </cofactor>
</comment>
<keyword evidence="4" id="KW-0460">Magnesium</keyword>
<dbReference type="EMBL" id="CM001222">
    <property type="protein sequence ID" value="AES74654.1"/>
    <property type="molecule type" value="Genomic_DNA"/>
</dbReference>
<evidence type="ECO:0000313" key="12">
    <source>
        <dbReference type="Proteomes" id="UP000002051"/>
    </source>
</evidence>
<protein>
    <submittedName>
        <fullName evidence="10">P-loop nucleoside triphosphate hydrolase superfamily protein</fullName>
    </submittedName>
</protein>
<dbReference type="InterPro" id="IPR025753">
    <property type="entry name" value="AAA_N_dom"/>
</dbReference>
<dbReference type="GO" id="GO:0005524">
    <property type="term" value="F:ATP binding"/>
    <property type="evidence" value="ECO:0007669"/>
    <property type="project" value="UniProtKB-KW"/>
</dbReference>
<keyword evidence="8" id="KW-1133">Transmembrane helix</keyword>
<dbReference type="Gene3D" id="6.10.280.40">
    <property type="match status" value="1"/>
</dbReference>
<proteinExistence type="inferred from homology"/>
<dbReference type="CDD" id="cd19510">
    <property type="entry name" value="RecA-like_BCS1"/>
    <property type="match status" value="1"/>
</dbReference>
<sequence length="450" mass="52177">MGKKPSPLGSKSNILSQKKKLWSIMASIVFMYGIFEKFFSSQIRSYVTKYMQKLISFTSPYIHITFPDSIAGPYLKRNETYTCIQIYLNAKSSERAKRLRAEVVENSQTPLVLTIDDNEEIIDKFNGVKIWWVLITRSYIQHVLEQGKAITLKNRKLKLYTNNPSYDWWSSRTRTMDPNKKEEIINDLVKFKTGKEYYTKVGKAWKRGYLLFGPPGTGKSTMISAIANFMNYDVYDLELTTIKNNNELKRLLIETSSKSIIVIEDIDCSLDLTGQRKKKEEKPKYEKESMVTLSGLLNFIDGIWSACGGERIIIFTTNFVDKLDPALIRRGRMDKHIEMSYCSYQAFKVLAKNYWDVESHDDLFPIIEKLLEKTNMTPADVAENLMPKSIDEDFETCLKSLIQSLENAKKKDEEEAKKKIEDEEAKLKAEKEKQELTQEEEKVKENGVIY</sequence>
<reference evidence="10 12" key="2">
    <citation type="journal article" date="2014" name="BMC Genomics">
        <title>An improved genome release (version Mt4.0) for the model legume Medicago truncatula.</title>
        <authorList>
            <person name="Tang H."/>
            <person name="Krishnakumar V."/>
            <person name="Bidwell S."/>
            <person name="Rosen B."/>
            <person name="Chan A."/>
            <person name="Zhou S."/>
            <person name="Gentzbittel L."/>
            <person name="Childs K.L."/>
            <person name="Yandell M."/>
            <person name="Gundlach H."/>
            <person name="Mayer K.F."/>
            <person name="Schwartz D.C."/>
            <person name="Town C.D."/>
        </authorList>
    </citation>
    <scope>GENOME REANNOTATION</scope>
    <source>
        <strain evidence="10">A17</strain>
        <strain evidence="11 12">cv. Jemalong A17</strain>
    </source>
</reference>
<dbReference type="AlphaFoldDB" id="G7KK15"/>
<dbReference type="PROSITE" id="PS00674">
    <property type="entry name" value="AAA"/>
    <property type="match status" value="1"/>
</dbReference>
<keyword evidence="6" id="KW-0547">Nucleotide-binding</keyword>
<dbReference type="InterPro" id="IPR050747">
    <property type="entry name" value="Mitochondrial_chaperone_BCS1"/>
</dbReference>
<feature type="transmembrane region" description="Helical" evidence="8">
    <location>
        <begin position="21"/>
        <end position="39"/>
    </location>
</feature>
<dbReference type="SUPFAM" id="SSF52540">
    <property type="entry name" value="P-loop containing nucleoside triphosphate hydrolases"/>
    <property type="match status" value="1"/>
</dbReference>
<dbReference type="PANTHER" id="PTHR23070">
    <property type="entry name" value="BCS1 AAA-TYPE ATPASE"/>
    <property type="match status" value="1"/>
</dbReference>
<evidence type="ECO:0000256" key="6">
    <source>
        <dbReference type="RuleBase" id="RU003651"/>
    </source>
</evidence>
<dbReference type="PaxDb" id="3880-AES74654"/>
<evidence type="ECO:0000256" key="7">
    <source>
        <dbReference type="SAM" id="MobiDB-lite"/>
    </source>
</evidence>
<name>G7KK15_MEDTR</name>
<keyword evidence="8" id="KW-0472">Membrane</keyword>
<keyword evidence="8" id="KW-0812">Transmembrane</keyword>
<evidence type="ECO:0000313" key="10">
    <source>
        <dbReference type="EMBL" id="AES74654.1"/>
    </source>
</evidence>
<evidence type="ECO:0000256" key="8">
    <source>
        <dbReference type="SAM" id="Phobius"/>
    </source>
</evidence>
<dbReference type="InterPro" id="IPR003960">
    <property type="entry name" value="ATPase_AAA_CS"/>
</dbReference>
<evidence type="ECO:0000256" key="1">
    <source>
        <dbReference type="ARBA" id="ARBA00001946"/>
    </source>
</evidence>
<dbReference type="Pfam" id="PF00004">
    <property type="entry name" value="AAA"/>
    <property type="match status" value="1"/>
</dbReference>
<dbReference type="Gene3D" id="3.40.50.300">
    <property type="entry name" value="P-loop containing nucleotide triphosphate hydrolases"/>
    <property type="match status" value="1"/>
</dbReference>
<dbReference type="Pfam" id="PF25568">
    <property type="entry name" value="AAA_lid_At3g28540"/>
    <property type="match status" value="1"/>
</dbReference>
<feature type="region of interest" description="Disordered" evidence="7">
    <location>
        <begin position="429"/>
        <end position="450"/>
    </location>
</feature>
<dbReference type="InterPro" id="IPR058017">
    <property type="entry name" value="At3g28540-like_C"/>
</dbReference>
<dbReference type="InterPro" id="IPR027417">
    <property type="entry name" value="P-loop_NTPase"/>
</dbReference>
<reference evidence="11" key="3">
    <citation type="submission" date="2015-04" db="UniProtKB">
        <authorList>
            <consortium name="EnsemblPlants"/>
        </authorList>
    </citation>
    <scope>IDENTIFICATION</scope>
    <source>
        <strain evidence="11">cv. Jemalong A17</strain>
    </source>
</reference>
<dbReference type="HOGENOM" id="CLU_010189_0_1_1"/>
<dbReference type="STRING" id="3880.G7KK15"/>
<gene>
    <name evidence="10" type="ordered locus">MTR_6g009510</name>
</gene>
<evidence type="ECO:0000313" key="11">
    <source>
        <dbReference type="EnsemblPlants" id="AES74654"/>
    </source>
</evidence>
<evidence type="ECO:0000259" key="9">
    <source>
        <dbReference type="SMART" id="SM00382"/>
    </source>
</evidence>
<feature type="domain" description="AAA+ ATPase" evidence="9">
    <location>
        <begin position="205"/>
        <end position="343"/>
    </location>
</feature>
<keyword evidence="3 10" id="KW-0378">Hydrolase</keyword>
<reference evidence="10 12" key="1">
    <citation type="journal article" date="2011" name="Nature">
        <title>The Medicago genome provides insight into the evolution of rhizobial symbioses.</title>
        <authorList>
            <person name="Young N.D."/>
            <person name="Debelle F."/>
            <person name="Oldroyd G.E."/>
            <person name="Geurts R."/>
            <person name="Cannon S.B."/>
            <person name="Udvardi M.K."/>
            <person name="Benedito V.A."/>
            <person name="Mayer K.F."/>
            <person name="Gouzy J."/>
            <person name="Schoof H."/>
            <person name="Van de Peer Y."/>
            <person name="Proost S."/>
            <person name="Cook D.R."/>
            <person name="Meyers B.C."/>
            <person name="Spannagl M."/>
            <person name="Cheung F."/>
            <person name="De Mita S."/>
            <person name="Krishnakumar V."/>
            <person name="Gundlach H."/>
            <person name="Zhou S."/>
            <person name="Mudge J."/>
            <person name="Bharti A.K."/>
            <person name="Murray J.D."/>
            <person name="Naoumkina M.A."/>
            <person name="Rosen B."/>
            <person name="Silverstein K.A."/>
            <person name="Tang H."/>
            <person name="Rombauts S."/>
            <person name="Zhao P.X."/>
            <person name="Zhou P."/>
            <person name="Barbe V."/>
            <person name="Bardou P."/>
            <person name="Bechner M."/>
            <person name="Bellec A."/>
            <person name="Berger A."/>
            <person name="Berges H."/>
            <person name="Bidwell S."/>
            <person name="Bisseling T."/>
            <person name="Choisne N."/>
            <person name="Couloux A."/>
            <person name="Denny R."/>
            <person name="Deshpande S."/>
            <person name="Dai X."/>
            <person name="Doyle J.J."/>
            <person name="Dudez A.M."/>
            <person name="Farmer A.D."/>
            <person name="Fouteau S."/>
            <person name="Franken C."/>
            <person name="Gibelin C."/>
            <person name="Gish J."/>
            <person name="Goldstein S."/>
            <person name="Gonzalez A.J."/>
            <person name="Green P.J."/>
            <person name="Hallab A."/>
            <person name="Hartog M."/>
            <person name="Hua A."/>
            <person name="Humphray S.J."/>
            <person name="Jeong D.H."/>
            <person name="Jing Y."/>
            <person name="Jocker A."/>
            <person name="Kenton S.M."/>
            <person name="Kim D.J."/>
            <person name="Klee K."/>
            <person name="Lai H."/>
            <person name="Lang C."/>
            <person name="Lin S."/>
            <person name="Macmil S.L."/>
            <person name="Magdelenat G."/>
            <person name="Matthews L."/>
            <person name="McCorrison J."/>
            <person name="Monaghan E.L."/>
            <person name="Mun J.H."/>
            <person name="Najar F.Z."/>
            <person name="Nicholson C."/>
            <person name="Noirot C."/>
            <person name="O'Bleness M."/>
            <person name="Paule C.R."/>
            <person name="Poulain J."/>
            <person name="Prion F."/>
            <person name="Qin B."/>
            <person name="Qu C."/>
            <person name="Retzel E.F."/>
            <person name="Riddle C."/>
            <person name="Sallet E."/>
            <person name="Samain S."/>
            <person name="Samson N."/>
            <person name="Sanders I."/>
            <person name="Saurat O."/>
            <person name="Scarpelli C."/>
            <person name="Schiex T."/>
            <person name="Segurens B."/>
            <person name="Severin A.J."/>
            <person name="Sherrier D.J."/>
            <person name="Shi R."/>
            <person name="Sims S."/>
            <person name="Singer S.R."/>
            <person name="Sinharoy S."/>
            <person name="Sterck L."/>
            <person name="Viollet A."/>
            <person name="Wang B.B."/>
            <person name="Wang K."/>
            <person name="Wang M."/>
            <person name="Wang X."/>
            <person name="Warfsmann J."/>
            <person name="Weissenbach J."/>
            <person name="White D.D."/>
            <person name="White J.D."/>
            <person name="Wiley G.B."/>
            <person name="Wincker P."/>
            <person name="Xing Y."/>
            <person name="Yang L."/>
            <person name="Yao Z."/>
            <person name="Ying F."/>
            <person name="Zhai J."/>
            <person name="Zhou L."/>
            <person name="Zuber A."/>
            <person name="Denarie J."/>
            <person name="Dixon R.A."/>
            <person name="May G.D."/>
            <person name="Schwartz D.C."/>
            <person name="Rogers J."/>
            <person name="Quetier F."/>
            <person name="Town C.D."/>
            <person name="Roe B.A."/>
        </authorList>
    </citation>
    <scope>NUCLEOTIDE SEQUENCE [LARGE SCALE GENOMIC DNA]</scope>
    <source>
        <strain evidence="10">A17</strain>
        <strain evidence="11 12">cv. Jemalong A17</strain>
    </source>
</reference>
<accession>G7KK15</accession>